<dbReference type="AlphaFoldDB" id="A0A545UGG6"/>
<gene>
    <name evidence="9" type="ORF">FLL46_08565</name>
</gene>
<dbReference type="SUPFAM" id="SSF46785">
    <property type="entry name" value="Winged helix' DNA-binding domain"/>
    <property type="match status" value="1"/>
</dbReference>
<keyword evidence="10" id="KW-1185">Reference proteome</keyword>
<evidence type="ECO:0000256" key="7">
    <source>
        <dbReference type="PIRSR" id="PIRSR602481-1"/>
    </source>
</evidence>
<dbReference type="GO" id="GO:0003700">
    <property type="term" value="F:DNA-binding transcription factor activity"/>
    <property type="evidence" value="ECO:0007669"/>
    <property type="project" value="InterPro"/>
</dbReference>
<dbReference type="GO" id="GO:0005829">
    <property type="term" value="C:cytosol"/>
    <property type="evidence" value="ECO:0007669"/>
    <property type="project" value="TreeGrafter"/>
</dbReference>
<dbReference type="OrthoDB" id="9801127at2"/>
<dbReference type="GO" id="GO:1900376">
    <property type="term" value="P:regulation of secondary metabolite biosynthetic process"/>
    <property type="evidence" value="ECO:0007669"/>
    <property type="project" value="TreeGrafter"/>
</dbReference>
<dbReference type="GO" id="GO:0045892">
    <property type="term" value="P:negative regulation of DNA-templated transcription"/>
    <property type="evidence" value="ECO:0007669"/>
    <property type="project" value="TreeGrafter"/>
</dbReference>
<dbReference type="PANTHER" id="PTHR33202:SF6">
    <property type="entry name" value="ZINC UPTAKE REGULATION PROTEIN"/>
    <property type="match status" value="1"/>
</dbReference>
<feature type="binding site" evidence="7">
    <location>
        <position position="154"/>
    </location>
    <ligand>
        <name>Zn(2+)</name>
        <dbReference type="ChEBI" id="CHEBI:29105"/>
    </ligand>
</feature>
<sequence length="159" mass="18158">MSTKKVAENLLKIVERADEKCKHMGVKLTTKRKQVLMGLVKSEKAISAYELADYYTQEFEVAMPPMSVYRILDFLQQAQLVHKLNIANKYVACSHITCDHAHEIPQFLICSKCQQVEEITIKKSIIENLQLNVEKAGFRLLSPQLEMNCLCEHCMVDAA</sequence>
<proteinExistence type="inferred from homology"/>
<dbReference type="GO" id="GO:0008270">
    <property type="term" value="F:zinc ion binding"/>
    <property type="evidence" value="ECO:0007669"/>
    <property type="project" value="TreeGrafter"/>
</dbReference>
<accession>A0A545UGG6</accession>
<keyword evidence="8" id="KW-0408">Iron</keyword>
<evidence type="ECO:0000256" key="6">
    <source>
        <dbReference type="ARBA" id="ARBA00023163"/>
    </source>
</evidence>
<protein>
    <submittedName>
        <fullName evidence="9">Transcriptional repressor</fullName>
    </submittedName>
</protein>
<dbReference type="Proteomes" id="UP000315439">
    <property type="component" value="Unassembled WGS sequence"/>
</dbReference>
<comment type="caution">
    <text evidence="9">The sequence shown here is derived from an EMBL/GenBank/DDBJ whole genome shotgun (WGS) entry which is preliminary data.</text>
</comment>
<comment type="similarity">
    <text evidence="1">Belongs to the Fur family.</text>
</comment>
<reference evidence="9 10" key="1">
    <citation type="submission" date="2019-07" db="EMBL/GenBank/DDBJ databases">
        <title>Draft genome for Aliikangiella sp. M105.</title>
        <authorList>
            <person name="Wang G."/>
        </authorList>
    </citation>
    <scope>NUCLEOTIDE SEQUENCE [LARGE SCALE GENOMIC DNA]</scope>
    <source>
        <strain evidence="9 10">M105</strain>
    </source>
</reference>
<name>A0A545UGG6_9GAMM</name>
<dbReference type="GO" id="GO:0000976">
    <property type="term" value="F:transcription cis-regulatory region binding"/>
    <property type="evidence" value="ECO:0007669"/>
    <property type="project" value="TreeGrafter"/>
</dbReference>
<evidence type="ECO:0000256" key="4">
    <source>
        <dbReference type="ARBA" id="ARBA00023015"/>
    </source>
</evidence>
<keyword evidence="6" id="KW-0804">Transcription</keyword>
<comment type="cofactor">
    <cofactor evidence="7">
        <name>Zn(2+)</name>
        <dbReference type="ChEBI" id="CHEBI:29105"/>
    </cofactor>
    <text evidence="7">Binds 1 zinc ion per subunit.</text>
</comment>
<dbReference type="InterPro" id="IPR036390">
    <property type="entry name" value="WH_DNA-bd_sf"/>
</dbReference>
<keyword evidence="5" id="KW-0238">DNA-binding</keyword>
<comment type="cofactor">
    <cofactor evidence="8">
        <name>Mn(2+)</name>
        <dbReference type="ChEBI" id="CHEBI:29035"/>
    </cofactor>
    <cofactor evidence="8">
        <name>Fe(2+)</name>
        <dbReference type="ChEBI" id="CHEBI:29033"/>
    </cofactor>
    <text evidence="8">Binds 1 Mn(2+) or Fe(2+) ion per subunit.</text>
</comment>
<evidence type="ECO:0000256" key="2">
    <source>
        <dbReference type="ARBA" id="ARBA00022491"/>
    </source>
</evidence>
<dbReference type="InterPro" id="IPR002481">
    <property type="entry name" value="FUR"/>
</dbReference>
<feature type="binding site" evidence="7">
    <location>
        <position position="110"/>
    </location>
    <ligand>
        <name>Zn(2+)</name>
        <dbReference type="ChEBI" id="CHEBI:29105"/>
    </ligand>
</feature>
<feature type="binding site" evidence="7">
    <location>
        <position position="113"/>
    </location>
    <ligand>
        <name>Zn(2+)</name>
        <dbReference type="ChEBI" id="CHEBI:29105"/>
    </ligand>
</feature>
<organism evidence="9 10">
    <name type="scientific">Aliikangiella coralliicola</name>
    <dbReference type="NCBI Taxonomy" id="2592383"/>
    <lineage>
        <taxon>Bacteria</taxon>
        <taxon>Pseudomonadati</taxon>
        <taxon>Pseudomonadota</taxon>
        <taxon>Gammaproteobacteria</taxon>
        <taxon>Oceanospirillales</taxon>
        <taxon>Pleioneaceae</taxon>
        <taxon>Aliikangiella</taxon>
    </lineage>
</organism>
<keyword evidence="3 7" id="KW-0862">Zinc</keyword>
<evidence type="ECO:0000256" key="8">
    <source>
        <dbReference type="PIRSR" id="PIRSR602481-2"/>
    </source>
</evidence>
<evidence type="ECO:0000313" key="9">
    <source>
        <dbReference type="EMBL" id="TQV88561.1"/>
    </source>
</evidence>
<keyword evidence="4" id="KW-0805">Transcription regulation</keyword>
<dbReference type="PANTHER" id="PTHR33202">
    <property type="entry name" value="ZINC UPTAKE REGULATION PROTEIN"/>
    <property type="match status" value="1"/>
</dbReference>
<dbReference type="Gene3D" id="3.30.1490.190">
    <property type="match status" value="1"/>
</dbReference>
<dbReference type="RefSeq" id="WP_142893069.1">
    <property type="nucleotide sequence ID" value="NZ_ML660162.1"/>
</dbReference>
<dbReference type="InterPro" id="IPR036388">
    <property type="entry name" value="WH-like_DNA-bd_sf"/>
</dbReference>
<evidence type="ECO:0000256" key="3">
    <source>
        <dbReference type="ARBA" id="ARBA00022833"/>
    </source>
</evidence>
<keyword evidence="2" id="KW-0678">Repressor</keyword>
<dbReference type="Pfam" id="PF01475">
    <property type="entry name" value="FUR"/>
    <property type="match status" value="1"/>
</dbReference>
<dbReference type="Gene3D" id="1.10.10.10">
    <property type="entry name" value="Winged helix-like DNA-binding domain superfamily/Winged helix DNA-binding domain"/>
    <property type="match status" value="1"/>
</dbReference>
<dbReference type="InterPro" id="IPR043135">
    <property type="entry name" value="Fur_C"/>
</dbReference>
<evidence type="ECO:0000313" key="10">
    <source>
        <dbReference type="Proteomes" id="UP000315439"/>
    </source>
</evidence>
<evidence type="ECO:0000256" key="5">
    <source>
        <dbReference type="ARBA" id="ARBA00023125"/>
    </source>
</evidence>
<keyword evidence="7" id="KW-0479">Metal-binding</keyword>
<feature type="binding site" evidence="8">
    <location>
        <position position="127"/>
    </location>
    <ligand>
        <name>Fe cation</name>
        <dbReference type="ChEBI" id="CHEBI:24875"/>
    </ligand>
</feature>
<dbReference type="EMBL" id="VIKS01000004">
    <property type="protein sequence ID" value="TQV88561.1"/>
    <property type="molecule type" value="Genomic_DNA"/>
</dbReference>
<evidence type="ECO:0000256" key="1">
    <source>
        <dbReference type="ARBA" id="ARBA00007957"/>
    </source>
</evidence>
<feature type="binding site" evidence="7">
    <location>
        <position position="151"/>
    </location>
    <ligand>
        <name>Zn(2+)</name>
        <dbReference type="ChEBI" id="CHEBI:29105"/>
    </ligand>
</feature>